<keyword evidence="1" id="KW-0472">Membrane</keyword>
<gene>
    <name evidence="2" type="ORF">PV10_00686</name>
</gene>
<keyword evidence="3" id="KW-1185">Reference proteome</keyword>
<dbReference type="OMA" id="CFWIVVM"/>
<accession>A0A0D1ZQI0</accession>
<dbReference type="Gene3D" id="3.40.50.1820">
    <property type="entry name" value="alpha/beta hydrolase"/>
    <property type="match status" value="1"/>
</dbReference>
<dbReference type="InterPro" id="IPR029058">
    <property type="entry name" value="AB_hydrolase_fold"/>
</dbReference>
<protein>
    <recommendedName>
        <fullName evidence="4">AB hydrolase-1 domain-containing protein</fullName>
    </recommendedName>
</protein>
<evidence type="ECO:0000256" key="1">
    <source>
        <dbReference type="SAM" id="Phobius"/>
    </source>
</evidence>
<sequence>MRCIKRWSFHSPSLCRQLPCISARPALAPWRVQQPSGQGTISQRRHFSLESIPGVLLPPLVFCGLLTSLWTYKCLMMVIFQNKIIYMPSVPPFSRSEKVEDYATQCGPVRWQEHDVKSSDGTIVKLLEGSMTSASLPLSPGKRQVVVLYLQGNASSLPPRLPHLSSVIRKLSSNRENDRDYRLVALSYRGFWKSQGTASQPGIELDVDAAFKWVLDRYDADAGTIVVWGQSIGAGASTVGVDNLVRSNPDAIRRISGLLLETPFVDLKAMLIALYPQKFLPYRYLAPFLRSTWDSKTALSNIGNIRPRLRTLILEAGDDEIVPAGQGQILEEVCKEKGLEATRLSVRGALHTEVTAKPSGRSRIVEFVGSF</sequence>
<keyword evidence="1" id="KW-0812">Transmembrane</keyword>
<dbReference type="SUPFAM" id="SSF53474">
    <property type="entry name" value="alpha/beta-Hydrolases"/>
    <property type="match status" value="1"/>
</dbReference>
<proteinExistence type="predicted"/>
<keyword evidence="1" id="KW-1133">Transmembrane helix</keyword>
<dbReference type="HOGENOM" id="CLU_043841_1_0_1"/>
<dbReference type="PANTHER" id="PTHR12277:SF64">
    <property type="entry name" value="SUPERFAMILY HYDROLASE, PUTATIVE (AFU_ORTHOLOGUE AFUA_3G01760)-RELATED"/>
    <property type="match status" value="1"/>
</dbReference>
<dbReference type="GO" id="GO:0008474">
    <property type="term" value="F:palmitoyl-(protein) hydrolase activity"/>
    <property type="evidence" value="ECO:0007669"/>
    <property type="project" value="TreeGrafter"/>
</dbReference>
<dbReference type="RefSeq" id="XP_016228446.1">
    <property type="nucleotide sequence ID" value="XM_016364797.1"/>
</dbReference>
<dbReference type="Proteomes" id="UP000054302">
    <property type="component" value="Unassembled WGS sequence"/>
</dbReference>
<evidence type="ECO:0008006" key="4">
    <source>
        <dbReference type="Google" id="ProtNLM"/>
    </source>
</evidence>
<name>A0A0D1ZQI0_EXOME</name>
<organism evidence="2 3">
    <name type="scientific">Exophiala mesophila</name>
    <name type="common">Black yeast-like fungus</name>
    <dbReference type="NCBI Taxonomy" id="212818"/>
    <lineage>
        <taxon>Eukaryota</taxon>
        <taxon>Fungi</taxon>
        <taxon>Dikarya</taxon>
        <taxon>Ascomycota</taxon>
        <taxon>Pezizomycotina</taxon>
        <taxon>Eurotiomycetes</taxon>
        <taxon>Chaetothyriomycetidae</taxon>
        <taxon>Chaetothyriales</taxon>
        <taxon>Herpotrichiellaceae</taxon>
        <taxon>Exophiala</taxon>
    </lineage>
</organism>
<dbReference type="STRING" id="212818.A0A0D1ZQI0"/>
<dbReference type="GeneID" id="27318531"/>
<dbReference type="GO" id="GO:0016020">
    <property type="term" value="C:membrane"/>
    <property type="evidence" value="ECO:0007669"/>
    <property type="project" value="TreeGrafter"/>
</dbReference>
<evidence type="ECO:0000313" key="2">
    <source>
        <dbReference type="EMBL" id="KIV96872.1"/>
    </source>
</evidence>
<dbReference type="PANTHER" id="PTHR12277">
    <property type="entry name" value="ALPHA/BETA HYDROLASE DOMAIN-CONTAINING PROTEIN"/>
    <property type="match status" value="1"/>
</dbReference>
<feature type="transmembrane region" description="Helical" evidence="1">
    <location>
        <begin position="52"/>
        <end position="72"/>
    </location>
</feature>
<dbReference type="VEuPathDB" id="FungiDB:PV10_00686"/>
<reference evidence="2 3" key="1">
    <citation type="submission" date="2015-01" db="EMBL/GenBank/DDBJ databases">
        <title>The Genome Sequence of Exophiala mesophila CBS40295.</title>
        <authorList>
            <consortium name="The Broad Institute Genomics Platform"/>
            <person name="Cuomo C."/>
            <person name="de Hoog S."/>
            <person name="Gorbushina A."/>
            <person name="Stielow B."/>
            <person name="Teixiera M."/>
            <person name="Abouelleil A."/>
            <person name="Chapman S.B."/>
            <person name="Priest M."/>
            <person name="Young S.K."/>
            <person name="Wortman J."/>
            <person name="Nusbaum C."/>
            <person name="Birren B."/>
        </authorList>
    </citation>
    <scope>NUCLEOTIDE SEQUENCE [LARGE SCALE GENOMIC DNA]</scope>
    <source>
        <strain evidence="2 3">CBS 40295</strain>
    </source>
</reference>
<dbReference type="OrthoDB" id="10249433at2759"/>
<dbReference type="AlphaFoldDB" id="A0A0D1ZQI0"/>
<evidence type="ECO:0000313" key="3">
    <source>
        <dbReference type="Proteomes" id="UP000054302"/>
    </source>
</evidence>
<dbReference type="EMBL" id="KN847520">
    <property type="protein sequence ID" value="KIV96872.1"/>
    <property type="molecule type" value="Genomic_DNA"/>
</dbReference>